<feature type="transmembrane region" description="Helical" evidence="6">
    <location>
        <begin position="339"/>
        <end position="360"/>
    </location>
</feature>
<evidence type="ECO:0000256" key="4">
    <source>
        <dbReference type="ARBA" id="ARBA00022989"/>
    </source>
</evidence>
<dbReference type="InterPro" id="IPR052714">
    <property type="entry name" value="MFS_Exporter"/>
</dbReference>
<dbReference type="GO" id="GO:0022857">
    <property type="term" value="F:transmembrane transporter activity"/>
    <property type="evidence" value="ECO:0007669"/>
    <property type="project" value="InterPro"/>
</dbReference>
<accession>A0A1M5PEY8</accession>
<evidence type="ECO:0000256" key="3">
    <source>
        <dbReference type="ARBA" id="ARBA00022692"/>
    </source>
</evidence>
<dbReference type="GO" id="GO:0005886">
    <property type="term" value="C:plasma membrane"/>
    <property type="evidence" value="ECO:0007669"/>
    <property type="project" value="UniProtKB-SubCell"/>
</dbReference>
<feature type="transmembrane region" description="Helical" evidence="6">
    <location>
        <begin position="299"/>
        <end position="318"/>
    </location>
</feature>
<dbReference type="EMBL" id="FQXD01000003">
    <property type="protein sequence ID" value="SHH00321.1"/>
    <property type="molecule type" value="Genomic_DNA"/>
</dbReference>
<proteinExistence type="predicted"/>
<dbReference type="CDD" id="cd17489">
    <property type="entry name" value="MFS_YfcJ_like"/>
    <property type="match status" value="1"/>
</dbReference>
<dbReference type="Proteomes" id="UP000184079">
    <property type="component" value="Unassembled WGS sequence"/>
</dbReference>
<keyword evidence="9" id="KW-1185">Reference proteome</keyword>
<feature type="transmembrane region" description="Helical" evidence="6">
    <location>
        <begin position="366"/>
        <end position="384"/>
    </location>
</feature>
<reference evidence="9" key="1">
    <citation type="submission" date="2016-11" db="EMBL/GenBank/DDBJ databases">
        <authorList>
            <person name="Varghese N."/>
            <person name="Submissions S."/>
        </authorList>
    </citation>
    <scope>NUCLEOTIDE SEQUENCE [LARGE SCALE GENOMIC DNA]</scope>
    <source>
        <strain evidence="9">CGMCC 1.6496</strain>
    </source>
</reference>
<feature type="transmembrane region" description="Helical" evidence="6">
    <location>
        <begin position="276"/>
        <end position="293"/>
    </location>
</feature>
<dbReference type="Gene3D" id="1.20.1250.20">
    <property type="entry name" value="MFS general substrate transporter like domains"/>
    <property type="match status" value="1"/>
</dbReference>
<dbReference type="PROSITE" id="PS50850">
    <property type="entry name" value="MFS"/>
    <property type="match status" value="1"/>
</dbReference>
<evidence type="ECO:0000256" key="5">
    <source>
        <dbReference type="ARBA" id="ARBA00023136"/>
    </source>
</evidence>
<feature type="transmembrane region" description="Helical" evidence="6">
    <location>
        <begin position="102"/>
        <end position="125"/>
    </location>
</feature>
<dbReference type="OrthoDB" id="9814001at2"/>
<dbReference type="SUPFAM" id="SSF103473">
    <property type="entry name" value="MFS general substrate transporter"/>
    <property type="match status" value="1"/>
</dbReference>
<organism evidence="8 9">
    <name type="scientific">Virgibacillus chiguensis</name>
    <dbReference type="NCBI Taxonomy" id="411959"/>
    <lineage>
        <taxon>Bacteria</taxon>
        <taxon>Bacillati</taxon>
        <taxon>Bacillota</taxon>
        <taxon>Bacilli</taxon>
        <taxon>Bacillales</taxon>
        <taxon>Bacillaceae</taxon>
        <taxon>Virgibacillus</taxon>
    </lineage>
</organism>
<dbReference type="InterPro" id="IPR036259">
    <property type="entry name" value="MFS_trans_sf"/>
</dbReference>
<keyword evidence="2" id="KW-0813">Transport</keyword>
<dbReference type="PANTHER" id="PTHR23531">
    <property type="entry name" value="QUINOLENE RESISTANCE PROTEIN NORA"/>
    <property type="match status" value="1"/>
</dbReference>
<name>A0A1M5PEY8_9BACI</name>
<comment type="subcellular location">
    <subcellularLocation>
        <location evidence="1">Cell membrane</location>
        <topology evidence="1">Multi-pass membrane protein</topology>
    </subcellularLocation>
</comment>
<feature type="transmembrane region" description="Helical" evidence="6">
    <location>
        <begin position="78"/>
        <end position="96"/>
    </location>
</feature>
<evidence type="ECO:0000313" key="9">
    <source>
        <dbReference type="Proteomes" id="UP000184079"/>
    </source>
</evidence>
<protein>
    <submittedName>
        <fullName evidence="8">Predicted arabinose efflux permease, MFS family</fullName>
    </submittedName>
</protein>
<feature type="transmembrane region" description="Helical" evidence="6">
    <location>
        <begin position="137"/>
        <end position="161"/>
    </location>
</feature>
<keyword evidence="4 6" id="KW-1133">Transmembrane helix</keyword>
<feature type="transmembrane region" description="Helical" evidence="6">
    <location>
        <begin position="208"/>
        <end position="226"/>
    </location>
</feature>
<evidence type="ECO:0000256" key="1">
    <source>
        <dbReference type="ARBA" id="ARBA00004651"/>
    </source>
</evidence>
<evidence type="ECO:0000259" key="7">
    <source>
        <dbReference type="PROSITE" id="PS50850"/>
    </source>
</evidence>
<keyword evidence="5 6" id="KW-0472">Membrane</keyword>
<sequence>MSHQPKIWTKDFISISLTQFLIFISFYTLLTTLPIFVVQNLHGNEAEAGLVVTSMLIAAIIIRPFSALLLQKTGKKRGLILSVVMFVAITFLYMFIKSFIPLLIVRFLHGLAFGVVTTATGAIAADIIPASRRGAGLGYFAMAMNLAVVVGPFIGLTVLQYTSFQQLFLLLSIIMLVTIIHATMIQIDETGVKPNVQEKQKWTVHDFIETRALPIAFICSLIALAYSSVMSFISVYSSALGLTSTAGYFFVVFAAVMITSRPYLGRTFDVKGPKYVIIPCLFIFSLGLIALSITHSSWMLLTSAALIGLGFGTLLPSFQTMAVQAAPKHRSAHATSTFFILYDGGMALGSFIWGMLISYFGFANLYLLNAVIVLAVILLFRYYLGKRTLFIHRKRERISS</sequence>
<dbReference type="AlphaFoldDB" id="A0A1M5PEY8"/>
<dbReference type="Pfam" id="PF07690">
    <property type="entry name" value="MFS_1"/>
    <property type="match status" value="1"/>
</dbReference>
<dbReference type="RefSeq" id="WP_084723536.1">
    <property type="nucleotide sequence ID" value="NZ_FQXD01000003.1"/>
</dbReference>
<feature type="transmembrane region" description="Helical" evidence="6">
    <location>
        <begin position="48"/>
        <end position="66"/>
    </location>
</feature>
<keyword evidence="3 6" id="KW-0812">Transmembrane</keyword>
<evidence type="ECO:0000256" key="2">
    <source>
        <dbReference type="ARBA" id="ARBA00022448"/>
    </source>
</evidence>
<feature type="transmembrane region" description="Helical" evidence="6">
    <location>
        <begin position="167"/>
        <end position="187"/>
    </location>
</feature>
<dbReference type="InterPro" id="IPR011701">
    <property type="entry name" value="MFS"/>
</dbReference>
<dbReference type="PANTHER" id="PTHR23531:SF2">
    <property type="entry name" value="PERMEASE"/>
    <property type="match status" value="1"/>
</dbReference>
<dbReference type="InterPro" id="IPR020846">
    <property type="entry name" value="MFS_dom"/>
</dbReference>
<feature type="transmembrane region" description="Helical" evidence="6">
    <location>
        <begin position="12"/>
        <end position="36"/>
    </location>
</feature>
<feature type="domain" description="Major facilitator superfamily (MFS) profile" evidence="7">
    <location>
        <begin position="11"/>
        <end position="387"/>
    </location>
</feature>
<gene>
    <name evidence="8" type="ORF">SAMN05421807_10339</name>
</gene>
<evidence type="ECO:0000313" key="8">
    <source>
        <dbReference type="EMBL" id="SHH00321.1"/>
    </source>
</evidence>
<evidence type="ECO:0000256" key="6">
    <source>
        <dbReference type="SAM" id="Phobius"/>
    </source>
</evidence>